<evidence type="ECO:0000313" key="1">
    <source>
        <dbReference type="EMBL" id="PIQ74221.1"/>
    </source>
</evidence>
<organism evidence="1 2">
    <name type="scientific">Candidatus Portnoybacteria bacterium CG11_big_fil_rev_8_21_14_0_20_44_10</name>
    <dbReference type="NCBI Taxonomy" id="1974818"/>
    <lineage>
        <taxon>Bacteria</taxon>
        <taxon>Candidatus Portnoyibacteriota</taxon>
    </lineage>
</organism>
<gene>
    <name evidence="1" type="ORF">COV85_03260</name>
</gene>
<protein>
    <submittedName>
        <fullName evidence="1">Uncharacterized protein</fullName>
    </submittedName>
</protein>
<dbReference type="Proteomes" id="UP000231550">
    <property type="component" value="Unassembled WGS sequence"/>
</dbReference>
<proteinExistence type="predicted"/>
<dbReference type="EMBL" id="PCVN01000084">
    <property type="protein sequence ID" value="PIQ74221.1"/>
    <property type="molecule type" value="Genomic_DNA"/>
</dbReference>
<name>A0A2H0KPY2_9BACT</name>
<comment type="caution">
    <text evidence="1">The sequence shown here is derived from an EMBL/GenBank/DDBJ whole genome shotgun (WGS) entry which is preliminary data.</text>
</comment>
<reference evidence="1 2" key="1">
    <citation type="submission" date="2017-09" db="EMBL/GenBank/DDBJ databases">
        <title>Depth-based differentiation of microbial function through sediment-hosted aquifers and enrichment of novel symbionts in the deep terrestrial subsurface.</title>
        <authorList>
            <person name="Probst A.J."/>
            <person name="Ladd B."/>
            <person name="Jarett J.K."/>
            <person name="Geller-Mcgrath D.E."/>
            <person name="Sieber C.M."/>
            <person name="Emerson J.B."/>
            <person name="Anantharaman K."/>
            <person name="Thomas B.C."/>
            <person name="Malmstrom R."/>
            <person name="Stieglmeier M."/>
            <person name="Klingl A."/>
            <person name="Woyke T."/>
            <person name="Ryan C.M."/>
            <person name="Banfield J.F."/>
        </authorList>
    </citation>
    <scope>NUCLEOTIDE SEQUENCE [LARGE SCALE GENOMIC DNA]</scope>
    <source>
        <strain evidence="1">CG11_big_fil_rev_8_21_14_0_20_44_10</strain>
    </source>
</reference>
<evidence type="ECO:0000313" key="2">
    <source>
        <dbReference type="Proteomes" id="UP000231550"/>
    </source>
</evidence>
<dbReference type="AlphaFoldDB" id="A0A2H0KPY2"/>
<sequence length="61" mass="6682">MSEGDRKVAVEIATADLVKDLVAQITALQEQKTVEEARGTVTTVALEKKKNYVKLVLGYFA</sequence>
<accession>A0A2H0KPY2</accession>